<dbReference type="Proteomes" id="UP001596406">
    <property type="component" value="Unassembled WGS sequence"/>
</dbReference>
<dbReference type="EMBL" id="JBHSXM010000001">
    <property type="protein sequence ID" value="MFC6835287.1"/>
    <property type="molecule type" value="Genomic_DNA"/>
</dbReference>
<proteinExistence type="predicted"/>
<evidence type="ECO:0000313" key="1">
    <source>
        <dbReference type="EMBL" id="MFC6835287.1"/>
    </source>
</evidence>
<dbReference type="RefSeq" id="WP_304446993.1">
    <property type="nucleotide sequence ID" value="NZ_JARRAH010000001.1"/>
</dbReference>
<gene>
    <name evidence="1" type="ORF">ACFQHK_02040</name>
</gene>
<keyword evidence="2" id="KW-1185">Reference proteome</keyword>
<sequence length="179" mass="19968">MGGPRRVDLSDRQGLFRPRENVVPCLGVPALLVEKYPRTESSPVARATSTVDDDDIPVVVVRLDDATHRLSHTEARALRTSLDDALRRTEEFVHTVGEHRPDGTYVVSRRRADSAGHRKVFDAFGTLCGLYDDLPETFTAVDVEGVSGGRRHMLVWHLVEHPAFDCRMVSKQPLTARKG</sequence>
<name>A0ABD5U7S1_9EURY</name>
<organism evidence="1 2">
    <name type="scientific">Halomarina ordinaria</name>
    <dbReference type="NCBI Taxonomy" id="3033939"/>
    <lineage>
        <taxon>Archaea</taxon>
        <taxon>Methanobacteriati</taxon>
        <taxon>Methanobacteriota</taxon>
        <taxon>Stenosarchaea group</taxon>
        <taxon>Halobacteria</taxon>
        <taxon>Halobacteriales</taxon>
        <taxon>Natronomonadaceae</taxon>
        <taxon>Halomarina</taxon>
    </lineage>
</organism>
<dbReference type="AlphaFoldDB" id="A0ABD5U7S1"/>
<dbReference type="Pfam" id="PF24372">
    <property type="entry name" value="DUF7528"/>
    <property type="match status" value="1"/>
</dbReference>
<evidence type="ECO:0000313" key="2">
    <source>
        <dbReference type="Proteomes" id="UP001596406"/>
    </source>
</evidence>
<protein>
    <submittedName>
        <fullName evidence="1">Uncharacterized protein</fullName>
    </submittedName>
</protein>
<dbReference type="InterPro" id="IPR055950">
    <property type="entry name" value="DUF7528"/>
</dbReference>
<accession>A0ABD5U7S1</accession>
<reference evidence="1 2" key="1">
    <citation type="journal article" date="2019" name="Int. J. Syst. Evol. Microbiol.">
        <title>The Global Catalogue of Microorganisms (GCM) 10K type strain sequencing project: providing services to taxonomists for standard genome sequencing and annotation.</title>
        <authorList>
            <consortium name="The Broad Institute Genomics Platform"/>
            <consortium name="The Broad Institute Genome Sequencing Center for Infectious Disease"/>
            <person name="Wu L."/>
            <person name="Ma J."/>
        </authorList>
    </citation>
    <scope>NUCLEOTIDE SEQUENCE [LARGE SCALE GENOMIC DNA]</scope>
    <source>
        <strain evidence="1 2">PSRA2</strain>
    </source>
</reference>
<comment type="caution">
    <text evidence="1">The sequence shown here is derived from an EMBL/GenBank/DDBJ whole genome shotgun (WGS) entry which is preliminary data.</text>
</comment>